<keyword evidence="1 2" id="KW-1015">Disulfide bond</keyword>
<evidence type="ECO:0000256" key="2">
    <source>
        <dbReference type="RuleBase" id="RU365009"/>
    </source>
</evidence>
<dbReference type="HOGENOM" id="CLU_1644692_0_0_1"/>
<dbReference type="InterPro" id="IPR001338">
    <property type="entry name" value="Class_I_Hydrophobin"/>
</dbReference>
<organism evidence="4 5">
    <name type="scientific">Pseudallescheria apiosperma</name>
    <name type="common">Scedosporium apiospermum</name>
    <dbReference type="NCBI Taxonomy" id="563466"/>
    <lineage>
        <taxon>Eukaryota</taxon>
        <taxon>Fungi</taxon>
        <taxon>Dikarya</taxon>
        <taxon>Ascomycota</taxon>
        <taxon>Pezizomycotina</taxon>
        <taxon>Sordariomycetes</taxon>
        <taxon>Hypocreomycetidae</taxon>
        <taxon>Microascales</taxon>
        <taxon>Microascaceae</taxon>
        <taxon>Scedosporium</taxon>
    </lineage>
</organism>
<accession>A0A084G444</accession>
<keyword evidence="2" id="KW-0732">Signal</keyword>
<dbReference type="SMART" id="SM00075">
    <property type="entry name" value="HYDRO"/>
    <property type="match status" value="1"/>
</dbReference>
<evidence type="ECO:0000256" key="3">
    <source>
        <dbReference type="SAM" id="MobiDB-lite"/>
    </source>
</evidence>
<dbReference type="RefSeq" id="XP_016641905.1">
    <property type="nucleotide sequence ID" value="XM_016788471.1"/>
</dbReference>
<reference evidence="4 5" key="1">
    <citation type="journal article" date="2014" name="Genome Announc.">
        <title>Draft genome sequence of the pathogenic fungus Scedosporium apiospermum.</title>
        <authorList>
            <person name="Vandeputte P."/>
            <person name="Ghamrawi S."/>
            <person name="Rechenmann M."/>
            <person name="Iltis A."/>
            <person name="Giraud S."/>
            <person name="Fleury M."/>
            <person name="Thornton C."/>
            <person name="Delhaes L."/>
            <person name="Meyer W."/>
            <person name="Papon N."/>
            <person name="Bouchara J.P."/>
        </authorList>
    </citation>
    <scope>NUCLEOTIDE SEQUENCE [LARGE SCALE GENOMIC DNA]</scope>
    <source>
        <strain evidence="4 5">IHEM 14462</strain>
    </source>
</reference>
<dbReference type="GO" id="GO:0009277">
    <property type="term" value="C:fungal-type cell wall"/>
    <property type="evidence" value="ECO:0007669"/>
    <property type="project" value="InterPro"/>
</dbReference>
<dbReference type="KEGG" id="sapo:SAPIO_CDS6345"/>
<feature type="chain" id="PRO_5013986571" description="Hydrophobin" evidence="2">
    <location>
        <begin position="18"/>
        <end position="161"/>
    </location>
</feature>
<keyword evidence="5" id="KW-1185">Reference proteome</keyword>
<comment type="caution">
    <text evidence="4">The sequence shown here is derived from an EMBL/GenBank/DDBJ whole genome shotgun (WGS) entry which is preliminary data.</text>
</comment>
<sequence length="161" mass="16346">MRFQVVSTLLFAASALASRQCHEVPDTTTTVPTVPTTPTEPTEPTTPTVPTTVPTTPTNPGNGGKDVTVVQAENACGNDLELHCCEDEQSFEGLGLLSSLLVGGAGLFNGCSKLSVAGLIGVGDLLGSHCKQTAVCCHGGETTQNGLINVAIPCIAIGGLL</sequence>
<evidence type="ECO:0000256" key="1">
    <source>
        <dbReference type="ARBA" id="ARBA00023157"/>
    </source>
</evidence>
<comment type="subcellular location">
    <subcellularLocation>
        <location evidence="2">Secreted</location>
        <location evidence="2">Cell wall</location>
    </subcellularLocation>
</comment>
<dbReference type="Proteomes" id="UP000028545">
    <property type="component" value="Unassembled WGS sequence"/>
</dbReference>
<evidence type="ECO:0000313" key="5">
    <source>
        <dbReference type="Proteomes" id="UP000028545"/>
    </source>
</evidence>
<feature type="region of interest" description="Disordered" evidence="3">
    <location>
        <begin position="26"/>
        <end position="63"/>
    </location>
</feature>
<protein>
    <recommendedName>
        <fullName evidence="2">Hydrophobin</fullName>
    </recommendedName>
</protein>
<dbReference type="OrthoDB" id="4225815at2759"/>
<gene>
    <name evidence="4" type="ORF">SAPIO_CDS6345</name>
</gene>
<dbReference type="VEuPathDB" id="FungiDB:SAPIO_CDS6345"/>
<dbReference type="GO" id="GO:0005199">
    <property type="term" value="F:structural constituent of cell wall"/>
    <property type="evidence" value="ECO:0007669"/>
    <property type="project" value="InterPro"/>
</dbReference>
<keyword evidence="2" id="KW-0964">Secreted</keyword>
<dbReference type="Pfam" id="PF01185">
    <property type="entry name" value="Hydrophobin"/>
    <property type="match status" value="1"/>
</dbReference>
<dbReference type="EMBL" id="JOWA01000102">
    <property type="protein sequence ID" value="KEZ42106.1"/>
    <property type="molecule type" value="Genomic_DNA"/>
</dbReference>
<evidence type="ECO:0000313" key="4">
    <source>
        <dbReference type="EMBL" id="KEZ42106.1"/>
    </source>
</evidence>
<keyword evidence="2" id="KW-0134">Cell wall</keyword>
<feature type="compositionally biased region" description="Low complexity" evidence="3">
    <location>
        <begin position="26"/>
        <end position="58"/>
    </location>
</feature>
<comment type="similarity">
    <text evidence="2">Belongs to the fungal hydrophobin family.</text>
</comment>
<dbReference type="AlphaFoldDB" id="A0A084G444"/>
<feature type="signal peptide" evidence="2">
    <location>
        <begin position="1"/>
        <end position="17"/>
    </location>
</feature>
<dbReference type="GeneID" id="27725417"/>
<name>A0A084G444_PSEDA</name>
<proteinExistence type="inferred from homology"/>